<evidence type="ECO:0000313" key="1">
    <source>
        <dbReference type="EMBL" id="MFD1047275.1"/>
    </source>
</evidence>
<dbReference type="Proteomes" id="UP001597045">
    <property type="component" value="Unassembled WGS sequence"/>
</dbReference>
<accession>A0ABW3ME62</accession>
<reference evidence="2" key="1">
    <citation type="journal article" date="2019" name="Int. J. Syst. Evol. Microbiol.">
        <title>The Global Catalogue of Microorganisms (GCM) 10K type strain sequencing project: providing services to taxonomists for standard genome sequencing and annotation.</title>
        <authorList>
            <consortium name="The Broad Institute Genomics Platform"/>
            <consortium name="The Broad Institute Genome Sequencing Center for Infectious Disease"/>
            <person name="Wu L."/>
            <person name="Ma J."/>
        </authorList>
    </citation>
    <scope>NUCLEOTIDE SEQUENCE [LARGE SCALE GENOMIC DNA]</scope>
    <source>
        <strain evidence="2">JCM 31486</strain>
    </source>
</reference>
<proteinExistence type="predicted"/>
<name>A0ABW3ME62_9PSEU</name>
<sequence length="233" mass="26510">SRLPELCGALRGVGRPEAARLLAAGAWRWMSSQLQGWTTTVRNEVRKPQLEMLSSPLVRQLEAADDKLRDEITGALREYEDNILECLMPALRLADARRATGGGLDIVAQDCAQRLRTIIARPLRDEDDWSIEWTGCGCGICDTLGTFLSSRSRRTFTWPLAKDGRRHVHTKIDLAGLPVRHHTRRQGRPYTLELTKTNELFTRATNARNRAETDLEWLTSTWVTHRRERKAAK</sequence>
<feature type="non-terminal residue" evidence="1">
    <location>
        <position position="1"/>
    </location>
</feature>
<organism evidence="1 2">
    <name type="scientific">Kibdelosporangium lantanae</name>
    <dbReference type="NCBI Taxonomy" id="1497396"/>
    <lineage>
        <taxon>Bacteria</taxon>
        <taxon>Bacillati</taxon>
        <taxon>Actinomycetota</taxon>
        <taxon>Actinomycetes</taxon>
        <taxon>Pseudonocardiales</taxon>
        <taxon>Pseudonocardiaceae</taxon>
        <taxon>Kibdelosporangium</taxon>
    </lineage>
</organism>
<gene>
    <name evidence="1" type="ORF">ACFQ1S_17835</name>
</gene>
<comment type="caution">
    <text evidence="1">The sequence shown here is derived from an EMBL/GenBank/DDBJ whole genome shotgun (WGS) entry which is preliminary data.</text>
</comment>
<protein>
    <submittedName>
        <fullName evidence="1">2OG-Fe(II) oxygenase</fullName>
    </submittedName>
</protein>
<keyword evidence="2" id="KW-1185">Reference proteome</keyword>
<evidence type="ECO:0000313" key="2">
    <source>
        <dbReference type="Proteomes" id="UP001597045"/>
    </source>
</evidence>
<dbReference type="EMBL" id="JBHTIS010001000">
    <property type="protein sequence ID" value="MFD1047275.1"/>
    <property type="molecule type" value="Genomic_DNA"/>
</dbReference>